<gene>
    <name evidence="1" type="ORF">QM524_10430</name>
</gene>
<dbReference type="InterPro" id="IPR017034">
    <property type="entry name" value="Abi_system_AbiD/AbiF"/>
</dbReference>
<dbReference type="PIRSF" id="PIRSF034934">
    <property type="entry name" value="AbiF_AbiD"/>
    <property type="match status" value="1"/>
</dbReference>
<dbReference type="EMBL" id="JASHIF010000008">
    <property type="protein sequence ID" value="MDI9859628.1"/>
    <property type="molecule type" value="Genomic_DNA"/>
</dbReference>
<accession>A0ABT6Y7U3</accession>
<organism evidence="1 2">
    <name type="scientific">Flectobacillus roseus</name>
    <dbReference type="NCBI Taxonomy" id="502259"/>
    <lineage>
        <taxon>Bacteria</taxon>
        <taxon>Pseudomonadati</taxon>
        <taxon>Bacteroidota</taxon>
        <taxon>Cytophagia</taxon>
        <taxon>Cytophagales</taxon>
        <taxon>Flectobacillaceae</taxon>
        <taxon>Flectobacillus</taxon>
    </lineage>
</organism>
<proteinExistence type="predicted"/>
<evidence type="ECO:0000313" key="1">
    <source>
        <dbReference type="EMBL" id="MDI9859628.1"/>
    </source>
</evidence>
<sequence length="307" mass="36377">MQYSKPALTINDQLDQLENRGLLINDRNFAYNFLENVSYYRLAGYWWSLQSDKINHIFKPKSDFQTVANLYNFDKDLRALVFNYIEKIEISLRTRMIYQLSTQHNPNWFEDSSLFQNQADFKSNLDIIDDELKRCKEVFIKEHFKKYDSFSTKTPQFNRPPAWKTIEIISMGHLSRLYGNLKNNLKVKNDIPDAFLVPNHTFFSSWLQSISLIRNFCAHHSRLWNKTLVTTPRLPTRPKGRWIKNLPNSYSVQKLYPVLCCMRYLLNSIDPSNNFTDELQALCAKYPNIDIKAMGFDISWTNEPLWN</sequence>
<name>A0ABT6Y7U3_9BACT</name>
<comment type="caution">
    <text evidence="1">The sequence shown here is derived from an EMBL/GenBank/DDBJ whole genome shotgun (WGS) entry which is preliminary data.</text>
</comment>
<keyword evidence="2" id="KW-1185">Reference proteome</keyword>
<evidence type="ECO:0000313" key="2">
    <source>
        <dbReference type="Proteomes" id="UP001236507"/>
    </source>
</evidence>
<dbReference type="InterPro" id="IPR011664">
    <property type="entry name" value="Abi_system_AbiD/AbiF-like"/>
</dbReference>
<protein>
    <submittedName>
        <fullName evidence="1">Abi family protein</fullName>
    </submittedName>
</protein>
<reference evidence="1 2" key="1">
    <citation type="submission" date="2023-05" db="EMBL/GenBank/DDBJ databases">
        <title>Novel species of genus Flectobacillus isolated from stream in China.</title>
        <authorList>
            <person name="Lu H."/>
        </authorList>
    </citation>
    <scope>NUCLEOTIDE SEQUENCE [LARGE SCALE GENOMIC DNA]</scope>
    <source>
        <strain evidence="1 2">KCTC 42575</strain>
    </source>
</reference>
<dbReference type="Pfam" id="PF07751">
    <property type="entry name" value="Abi_2"/>
    <property type="match status" value="1"/>
</dbReference>
<dbReference type="RefSeq" id="WP_283344532.1">
    <property type="nucleotide sequence ID" value="NZ_JASHIF010000008.1"/>
</dbReference>
<dbReference type="Proteomes" id="UP001236507">
    <property type="component" value="Unassembled WGS sequence"/>
</dbReference>